<dbReference type="Proteomes" id="UP000254428">
    <property type="component" value="Unassembled WGS sequence"/>
</dbReference>
<keyword evidence="4 7" id="KW-0812">Transmembrane</keyword>
<evidence type="ECO:0000313" key="9">
    <source>
        <dbReference type="EMBL" id="STH72296.1"/>
    </source>
</evidence>
<dbReference type="Gene3D" id="1.20.1250.20">
    <property type="entry name" value="MFS general substrate transporter like domains"/>
    <property type="match status" value="1"/>
</dbReference>
<keyword evidence="6 7" id="KW-0472">Membrane</keyword>
<dbReference type="PANTHER" id="PTHR12778:SF10">
    <property type="entry name" value="MAJOR FACILITATOR SUPERFAMILY DOMAIN-CONTAINING PROTEIN 3"/>
    <property type="match status" value="1"/>
</dbReference>
<dbReference type="InterPro" id="IPR020846">
    <property type="entry name" value="MFS_dom"/>
</dbReference>
<dbReference type="SUPFAM" id="SSF103473">
    <property type="entry name" value="MFS general substrate transporter"/>
    <property type="match status" value="1"/>
</dbReference>
<reference evidence="9 10" key="1">
    <citation type="submission" date="2018-06" db="EMBL/GenBank/DDBJ databases">
        <authorList>
            <consortium name="Pathogen Informatics"/>
            <person name="Doyle S."/>
        </authorList>
    </citation>
    <scope>NUCLEOTIDE SEQUENCE [LARGE SCALE GENOMIC DNA]</scope>
    <source>
        <strain evidence="9 10">NCTC11341</strain>
    </source>
</reference>
<dbReference type="GO" id="GO:0022857">
    <property type="term" value="F:transmembrane transporter activity"/>
    <property type="evidence" value="ECO:0007669"/>
    <property type="project" value="InterPro"/>
</dbReference>
<evidence type="ECO:0000256" key="1">
    <source>
        <dbReference type="ARBA" id="ARBA00004141"/>
    </source>
</evidence>
<dbReference type="EMBL" id="UGBT01000002">
    <property type="protein sequence ID" value="STH72296.1"/>
    <property type="molecule type" value="Genomic_DNA"/>
</dbReference>
<accession>A0A376P1U2</accession>
<dbReference type="Pfam" id="PF07690">
    <property type="entry name" value="MFS_1"/>
    <property type="match status" value="1"/>
</dbReference>
<gene>
    <name evidence="9" type="primary">ampG_2</name>
    <name evidence="9" type="ORF">NCTC11341_03959</name>
</gene>
<dbReference type="AlphaFoldDB" id="A0A376P1U2"/>
<evidence type="ECO:0000313" key="10">
    <source>
        <dbReference type="Proteomes" id="UP000254428"/>
    </source>
</evidence>
<comment type="subcellular location">
    <subcellularLocation>
        <location evidence="1">Membrane</location>
        <topology evidence="1">Multi-pass membrane protein</topology>
    </subcellularLocation>
</comment>
<protein>
    <submittedName>
        <fullName evidence="9">Peptidoglycan monomer (N-acetylglucosamine-1,6-anhydro-N-acetylmuramic acid-tetrapeptide) uptake protein (Major facilitator superfamily protein)</fullName>
    </submittedName>
</protein>
<proteinExistence type="predicted"/>
<keyword evidence="3" id="KW-1003">Cell membrane</keyword>
<feature type="transmembrane region" description="Helical" evidence="7">
    <location>
        <begin position="90"/>
        <end position="116"/>
    </location>
</feature>
<feature type="transmembrane region" description="Helical" evidence="7">
    <location>
        <begin position="154"/>
        <end position="175"/>
    </location>
</feature>
<keyword evidence="2" id="KW-0813">Transport</keyword>
<feature type="transmembrane region" description="Helical" evidence="7">
    <location>
        <begin position="42"/>
        <end position="60"/>
    </location>
</feature>
<feature type="domain" description="Major facilitator superfamily (MFS) profile" evidence="8">
    <location>
        <begin position="1"/>
        <end position="206"/>
    </location>
</feature>
<evidence type="ECO:0000256" key="7">
    <source>
        <dbReference type="SAM" id="Phobius"/>
    </source>
</evidence>
<feature type="transmembrane region" description="Helical" evidence="7">
    <location>
        <begin position="12"/>
        <end position="33"/>
    </location>
</feature>
<dbReference type="InterPro" id="IPR036259">
    <property type="entry name" value="MFS_trans_sf"/>
</dbReference>
<name>A0A376P1U2_ECOLX</name>
<sequence length="206" mass="22209">MLPAEERGAGAAISVLGYRLGMLVSGGLALWLADKWLGWQGMYWLMAALLIPCIIATLLAPEPTDTIPVPKTLEQAVVAPLRDFFGRNNAWLILLLIVLYKLGDAFAMSLTTTFLIRGVGFDAGEVGVVNKTLGLLATIVGALYGGILMQRLSLFRALLIFGILQGASNAGYWLLSITDKHLYSMAQPSFSKTSVAGWAHQPLSRC</sequence>
<evidence type="ECO:0000259" key="8">
    <source>
        <dbReference type="PROSITE" id="PS50850"/>
    </source>
</evidence>
<keyword evidence="5 7" id="KW-1133">Transmembrane helix</keyword>
<dbReference type="GO" id="GO:0016020">
    <property type="term" value="C:membrane"/>
    <property type="evidence" value="ECO:0007669"/>
    <property type="project" value="UniProtKB-SubCell"/>
</dbReference>
<evidence type="ECO:0000256" key="2">
    <source>
        <dbReference type="ARBA" id="ARBA00022448"/>
    </source>
</evidence>
<organism evidence="9 10">
    <name type="scientific">Escherichia coli</name>
    <dbReference type="NCBI Taxonomy" id="562"/>
    <lineage>
        <taxon>Bacteria</taxon>
        <taxon>Pseudomonadati</taxon>
        <taxon>Pseudomonadota</taxon>
        <taxon>Gammaproteobacteria</taxon>
        <taxon>Enterobacterales</taxon>
        <taxon>Enterobacteriaceae</taxon>
        <taxon>Escherichia</taxon>
    </lineage>
</organism>
<evidence type="ECO:0000256" key="6">
    <source>
        <dbReference type="ARBA" id="ARBA00023136"/>
    </source>
</evidence>
<dbReference type="InterPro" id="IPR011701">
    <property type="entry name" value="MFS"/>
</dbReference>
<dbReference type="PROSITE" id="PS50850">
    <property type="entry name" value="MFS"/>
    <property type="match status" value="1"/>
</dbReference>
<evidence type="ECO:0000256" key="5">
    <source>
        <dbReference type="ARBA" id="ARBA00022989"/>
    </source>
</evidence>
<evidence type="ECO:0000256" key="4">
    <source>
        <dbReference type="ARBA" id="ARBA00022692"/>
    </source>
</evidence>
<feature type="transmembrane region" description="Helical" evidence="7">
    <location>
        <begin position="128"/>
        <end position="148"/>
    </location>
</feature>
<evidence type="ECO:0000256" key="3">
    <source>
        <dbReference type="ARBA" id="ARBA00022475"/>
    </source>
</evidence>
<dbReference type="InterPro" id="IPR004752">
    <property type="entry name" value="AmpG_permease/AT-1"/>
</dbReference>
<dbReference type="PANTHER" id="PTHR12778">
    <property type="entry name" value="SOLUTE CARRIER FAMILY 33 ACETYL-COA TRANSPORTER -RELATED"/>
    <property type="match status" value="1"/>
</dbReference>